<proteinExistence type="predicted"/>
<evidence type="ECO:0000313" key="1">
    <source>
        <dbReference type="EMBL" id="GJT80756.1"/>
    </source>
</evidence>
<reference evidence="1" key="2">
    <citation type="submission" date="2022-01" db="EMBL/GenBank/DDBJ databases">
        <authorList>
            <person name="Yamashiro T."/>
            <person name="Shiraishi A."/>
            <person name="Satake H."/>
            <person name="Nakayama K."/>
        </authorList>
    </citation>
    <scope>NUCLEOTIDE SEQUENCE</scope>
</reference>
<reference evidence="1" key="1">
    <citation type="journal article" date="2022" name="Int. J. Mol. Sci.">
        <title>Draft Genome of Tanacetum Coccineum: Genomic Comparison of Closely Related Tanacetum-Family Plants.</title>
        <authorList>
            <person name="Yamashiro T."/>
            <person name="Shiraishi A."/>
            <person name="Nakayama K."/>
            <person name="Satake H."/>
        </authorList>
    </citation>
    <scope>NUCLEOTIDE SEQUENCE</scope>
</reference>
<dbReference type="EMBL" id="BQNB010019022">
    <property type="protein sequence ID" value="GJT80756.1"/>
    <property type="molecule type" value="Genomic_DNA"/>
</dbReference>
<organism evidence="1 2">
    <name type="scientific">Tanacetum coccineum</name>
    <dbReference type="NCBI Taxonomy" id="301880"/>
    <lineage>
        <taxon>Eukaryota</taxon>
        <taxon>Viridiplantae</taxon>
        <taxon>Streptophyta</taxon>
        <taxon>Embryophyta</taxon>
        <taxon>Tracheophyta</taxon>
        <taxon>Spermatophyta</taxon>
        <taxon>Magnoliopsida</taxon>
        <taxon>eudicotyledons</taxon>
        <taxon>Gunneridae</taxon>
        <taxon>Pentapetalae</taxon>
        <taxon>asterids</taxon>
        <taxon>campanulids</taxon>
        <taxon>Asterales</taxon>
        <taxon>Asteraceae</taxon>
        <taxon>Asteroideae</taxon>
        <taxon>Anthemideae</taxon>
        <taxon>Anthemidinae</taxon>
        <taxon>Tanacetum</taxon>
    </lineage>
</organism>
<comment type="caution">
    <text evidence="1">The sequence shown here is derived from an EMBL/GenBank/DDBJ whole genome shotgun (WGS) entry which is preliminary data.</text>
</comment>
<name>A0ABQ5GZW1_9ASTR</name>
<sequence>MCYEHRRLLILTSITSTLLLKERGCELLTKVEIRQDQLVSSCEMSKGQKKFIQYKMPYAIVPKEENLLHLDLCGPIRDETPEVLQDFLTIDINASSSLRKYCPVLTEARNSEQYTPCYYKRRRH</sequence>
<evidence type="ECO:0000313" key="2">
    <source>
        <dbReference type="Proteomes" id="UP001151760"/>
    </source>
</evidence>
<gene>
    <name evidence="1" type="ORF">Tco_1055098</name>
</gene>
<dbReference type="Proteomes" id="UP001151760">
    <property type="component" value="Unassembled WGS sequence"/>
</dbReference>
<protein>
    <submittedName>
        <fullName evidence="1">Uncharacterized protein</fullName>
    </submittedName>
</protein>
<accession>A0ABQ5GZW1</accession>
<keyword evidence="2" id="KW-1185">Reference proteome</keyword>